<dbReference type="CDD" id="cd17299">
    <property type="entry name" value="acetolactate_decarboxylase"/>
    <property type="match status" value="1"/>
</dbReference>
<dbReference type="PIRSF" id="PIRSF001332">
    <property type="entry name" value="Acetolac_decarb"/>
    <property type="match status" value="1"/>
</dbReference>
<evidence type="ECO:0000256" key="5">
    <source>
        <dbReference type="ARBA" id="ARBA00020164"/>
    </source>
</evidence>
<keyword evidence="11" id="KW-1185">Reference proteome</keyword>
<evidence type="ECO:0000256" key="6">
    <source>
        <dbReference type="ARBA" id="ARBA00022793"/>
    </source>
</evidence>
<protein>
    <recommendedName>
        <fullName evidence="5 9">Alpha-acetolactate decarboxylase</fullName>
        <ecNumber evidence="4 9">4.1.1.5</ecNumber>
    </recommendedName>
</protein>
<dbReference type="InterPro" id="IPR005128">
    <property type="entry name" value="Acetolactate_a_deCO2ase"/>
</dbReference>
<dbReference type="UniPathway" id="UPA00626">
    <property type="reaction ID" value="UER00678"/>
</dbReference>
<sequence length="238" mass="26609">MKTLFEHGTLATLMAANLDGTITLEELLKHGSQGLGTFVGLDGEVVILDGEVYQAVSSGKVNKITDMKQKLPFASVHFPETQYRIQLDEGNFEIVNKELPKKYELQNVFAAINLKGEFPFIHTRIAAKQVKPYPSLLEVAQDQAEFTYENIKGTIVGYYAPEIFNSVTAGGWHLHFISDDRQVAGHILEFRGENLTGNLEVFDTFEQHFPVEDQEFRRGTVNLETLKADIAASEGNDD</sequence>
<evidence type="ECO:0000256" key="4">
    <source>
        <dbReference type="ARBA" id="ARBA00013204"/>
    </source>
</evidence>
<dbReference type="AlphaFoldDB" id="A0A2Z6T7A6"/>
<dbReference type="SUPFAM" id="SSF117856">
    <property type="entry name" value="AF0104/ALDC/Ptd012-like"/>
    <property type="match status" value="1"/>
</dbReference>
<keyword evidence="6 9" id="KW-0210">Decarboxylase</keyword>
<dbReference type="PANTHER" id="PTHR35524">
    <property type="entry name" value="ALPHA-ACETOLACTATE DECARBOXYLASE"/>
    <property type="match status" value="1"/>
</dbReference>
<dbReference type="Pfam" id="PF03306">
    <property type="entry name" value="AAL_decarboxy"/>
    <property type="match status" value="1"/>
</dbReference>
<dbReference type="GO" id="GO:0047605">
    <property type="term" value="F:acetolactate decarboxylase activity"/>
    <property type="evidence" value="ECO:0007669"/>
    <property type="project" value="UniProtKB-UniRule"/>
</dbReference>
<evidence type="ECO:0000256" key="1">
    <source>
        <dbReference type="ARBA" id="ARBA00001784"/>
    </source>
</evidence>
<comment type="similarity">
    <text evidence="3 9">Belongs to the alpha-acetolactate decarboxylase family.</text>
</comment>
<evidence type="ECO:0000256" key="9">
    <source>
        <dbReference type="PIRNR" id="PIRNR001332"/>
    </source>
</evidence>
<proteinExistence type="inferred from homology"/>
<accession>A0A2Z6T7A6</accession>
<dbReference type="Gene3D" id="3.30.1330.80">
    <property type="entry name" value="Hypothetical protein, similar to alpha- acetolactate decarboxylase, domain 2"/>
    <property type="match status" value="2"/>
</dbReference>
<organism evidence="10 11">
    <name type="scientific">Lactobacillus rodentium</name>
    <dbReference type="NCBI Taxonomy" id="947835"/>
    <lineage>
        <taxon>Bacteria</taxon>
        <taxon>Bacillati</taxon>
        <taxon>Bacillota</taxon>
        <taxon>Bacilli</taxon>
        <taxon>Lactobacillales</taxon>
        <taxon>Lactobacillaceae</taxon>
        <taxon>Lactobacillus</taxon>
    </lineage>
</organism>
<dbReference type="EC" id="4.1.1.5" evidence="4 9"/>
<comment type="catalytic activity">
    <reaction evidence="1 9">
        <text>(2S)-2-acetolactate + H(+) = (R)-acetoin + CO2</text>
        <dbReference type="Rhea" id="RHEA:21580"/>
        <dbReference type="ChEBI" id="CHEBI:15378"/>
        <dbReference type="ChEBI" id="CHEBI:15686"/>
        <dbReference type="ChEBI" id="CHEBI:16526"/>
        <dbReference type="ChEBI" id="CHEBI:58476"/>
        <dbReference type="EC" id="4.1.1.5"/>
    </reaction>
</comment>
<evidence type="ECO:0000313" key="11">
    <source>
        <dbReference type="Proteomes" id="UP000257317"/>
    </source>
</evidence>
<evidence type="ECO:0000256" key="8">
    <source>
        <dbReference type="ARBA" id="ARBA00023239"/>
    </source>
</evidence>
<comment type="caution">
    <text evidence="10">The sequence shown here is derived from an EMBL/GenBank/DDBJ whole genome shotgun (WGS) entry which is preliminary data.</text>
</comment>
<dbReference type="GO" id="GO:0045151">
    <property type="term" value="P:acetoin biosynthetic process"/>
    <property type="evidence" value="ECO:0007669"/>
    <property type="project" value="UniProtKB-UniRule"/>
</dbReference>
<evidence type="ECO:0000313" key="10">
    <source>
        <dbReference type="EMBL" id="GBG05284.1"/>
    </source>
</evidence>
<evidence type="ECO:0000256" key="3">
    <source>
        <dbReference type="ARBA" id="ARBA00007106"/>
    </source>
</evidence>
<evidence type="ECO:0000256" key="2">
    <source>
        <dbReference type="ARBA" id="ARBA00005170"/>
    </source>
</evidence>
<dbReference type="PANTHER" id="PTHR35524:SF1">
    <property type="entry name" value="ALPHA-ACETOLACTATE DECARBOXYLASE"/>
    <property type="match status" value="1"/>
</dbReference>
<dbReference type="EMBL" id="BFBY01000010">
    <property type="protein sequence ID" value="GBG05284.1"/>
    <property type="molecule type" value="Genomic_DNA"/>
</dbReference>
<dbReference type="NCBIfam" id="TIGR01252">
    <property type="entry name" value="acetolac_decarb"/>
    <property type="match status" value="1"/>
</dbReference>
<name>A0A2Z6T7A6_9LACO</name>
<dbReference type="Proteomes" id="UP000257317">
    <property type="component" value="Unassembled WGS sequence"/>
</dbReference>
<keyword evidence="8 9" id="KW-0456">Lyase</keyword>
<dbReference type="RefSeq" id="WP_117118614.1">
    <property type="nucleotide sequence ID" value="NZ_BFBY01000010.1"/>
</dbReference>
<reference evidence="11" key="1">
    <citation type="submission" date="2018-03" db="EMBL/GenBank/DDBJ databases">
        <title>New taxa in the Lactobacillus gasseri group.</title>
        <authorList>
            <person name="Tanizawa Y."/>
            <person name="Tohno M."/>
            <person name="Endo A."/>
            <person name="Arita M."/>
        </authorList>
    </citation>
    <scope>NUCLEOTIDE SEQUENCE [LARGE SCALE GENOMIC DNA]</scope>
    <source>
        <strain evidence="11">DSM 24759</strain>
    </source>
</reference>
<keyword evidence="7 9" id="KW-0005">Acetoin biosynthesis</keyword>
<dbReference type="OrthoDB" id="8612680at2"/>
<comment type="pathway">
    <text evidence="2 9">Polyol metabolism; (R,R)-butane-2,3-diol biosynthesis; (R,R)-butane-2,3-diol from pyruvate: step 2/3.</text>
</comment>
<gene>
    <name evidence="10" type="primary">alsD</name>
    <name evidence="10" type="ORF">LrDSM24759_11980</name>
</gene>
<evidence type="ECO:0000256" key="7">
    <source>
        <dbReference type="ARBA" id="ARBA00023061"/>
    </source>
</evidence>